<name>E2C0U2_HARSA</name>
<accession>E2C0U2</accession>
<dbReference type="EMBL" id="GL451849">
    <property type="protein sequence ID" value="EFN78439.1"/>
    <property type="molecule type" value="Genomic_DNA"/>
</dbReference>
<dbReference type="InParanoid" id="E2C0U2"/>
<organism evidence="2">
    <name type="scientific">Harpegnathos saltator</name>
    <name type="common">Jerdon's jumping ant</name>
    <dbReference type="NCBI Taxonomy" id="610380"/>
    <lineage>
        <taxon>Eukaryota</taxon>
        <taxon>Metazoa</taxon>
        <taxon>Ecdysozoa</taxon>
        <taxon>Arthropoda</taxon>
        <taxon>Hexapoda</taxon>
        <taxon>Insecta</taxon>
        <taxon>Pterygota</taxon>
        <taxon>Neoptera</taxon>
        <taxon>Endopterygota</taxon>
        <taxon>Hymenoptera</taxon>
        <taxon>Apocrita</taxon>
        <taxon>Aculeata</taxon>
        <taxon>Formicoidea</taxon>
        <taxon>Formicidae</taxon>
        <taxon>Ponerinae</taxon>
        <taxon>Ponerini</taxon>
        <taxon>Harpegnathos</taxon>
    </lineage>
</organism>
<dbReference type="OrthoDB" id="7552755at2759"/>
<protein>
    <submittedName>
        <fullName evidence="1">Uncharacterized protein</fullName>
    </submittedName>
</protein>
<gene>
    <name evidence="1" type="ORF">EAI_14379</name>
</gene>
<dbReference type="Gene3D" id="1.10.10.60">
    <property type="entry name" value="Homeodomain-like"/>
    <property type="match status" value="1"/>
</dbReference>
<keyword evidence="2" id="KW-1185">Reference proteome</keyword>
<proteinExistence type="predicted"/>
<dbReference type="Proteomes" id="UP000008237">
    <property type="component" value="Unassembled WGS sequence"/>
</dbReference>
<dbReference type="AlphaFoldDB" id="E2C0U2"/>
<evidence type="ECO:0000313" key="2">
    <source>
        <dbReference type="Proteomes" id="UP000008237"/>
    </source>
</evidence>
<sequence>MAIEKISLYDPLNDTLVEVNLLTEEATRAKNDMIFATSLMNAALKEQQSLKITSDPLLSRAVASEQQENSQEFQVVNITDKENVSNLNLDDGGCFYRWTTSCVLLLLETYKANENKFINGKQSQKKTWEEVSETLKCNGHDVTGPISWTKFSQRRHGVPLSLSHLPQTYLKSRMKKAVWDLTMGVQLPSRLKLSARALLVKRMRQKEEHEEAKIKRHKERIEIDGKLLAVLEKLANK</sequence>
<evidence type="ECO:0000313" key="1">
    <source>
        <dbReference type="EMBL" id="EFN78439.1"/>
    </source>
</evidence>
<reference evidence="1 2" key="1">
    <citation type="journal article" date="2010" name="Science">
        <title>Genomic comparison of the ants Camponotus floridanus and Harpegnathos saltator.</title>
        <authorList>
            <person name="Bonasio R."/>
            <person name="Zhang G."/>
            <person name="Ye C."/>
            <person name="Mutti N.S."/>
            <person name="Fang X."/>
            <person name="Qin N."/>
            <person name="Donahue G."/>
            <person name="Yang P."/>
            <person name="Li Q."/>
            <person name="Li C."/>
            <person name="Zhang P."/>
            <person name="Huang Z."/>
            <person name="Berger S.L."/>
            <person name="Reinberg D."/>
            <person name="Wang J."/>
            <person name="Liebig J."/>
        </authorList>
    </citation>
    <scope>NUCLEOTIDE SEQUENCE [LARGE SCALE GENOMIC DNA]</scope>
    <source>
        <strain evidence="1 2">R22 G/1</strain>
    </source>
</reference>